<sequence length="172" mass="19510">MTGLWLFILSDSESPSAILFKRIITLTHSYVADYQLQRILQQIVAQSPSEVWWSGQYRQLGHMKAIKGARPTVDSVPTHKNLPVSTKGSHTSSALTFCRTTYCSTPATYLGRSADHQIDNQLARLLRCNSRRHYSTFTEIISLLFEQLRARIKGRAVKTVDGWSLQPVIMED</sequence>
<accession>A0A8T1TJI1</accession>
<gene>
    <name evidence="1" type="ORF">JG687_00019617</name>
</gene>
<evidence type="ECO:0000313" key="1">
    <source>
        <dbReference type="EMBL" id="KAG6941493.1"/>
    </source>
</evidence>
<reference evidence="1" key="1">
    <citation type="submission" date="2021-01" db="EMBL/GenBank/DDBJ databases">
        <title>Phytophthora aleatoria, a newly-described species from Pinus radiata is distinct from Phytophthora cactorum isolates based on comparative genomics.</title>
        <authorList>
            <person name="Mcdougal R."/>
            <person name="Panda P."/>
            <person name="Williams N."/>
            <person name="Studholme D.J."/>
        </authorList>
    </citation>
    <scope>NUCLEOTIDE SEQUENCE</scope>
    <source>
        <strain evidence="1">NZFS 3830</strain>
    </source>
</reference>
<comment type="caution">
    <text evidence="1">The sequence shown here is derived from an EMBL/GenBank/DDBJ whole genome shotgun (WGS) entry which is preliminary data.</text>
</comment>
<protein>
    <submittedName>
        <fullName evidence="1">Uncharacterized protein</fullName>
    </submittedName>
</protein>
<dbReference type="Proteomes" id="UP000688947">
    <property type="component" value="Unassembled WGS sequence"/>
</dbReference>
<evidence type="ECO:0000313" key="2">
    <source>
        <dbReference type="Proteomes" id="UP000688947"/>
    </source>
</evidence>
<proteinExistence type="predicted"/>
<organism evidence="1 2">
    <name type="scientific">Phytophthora cactorum</name>
    <dbReference type="NCBI Taxonomy" id="29920"/>
    <lineage>
        <taxon>Eukaryota</taxon>
        <taxon>Sar</taxon>
        <taxon>Stramenopiles</taxon>
        <taxon>Oomycota</taxon>
        <taxon>Peronosporomycetes</taxon>
        <taxon>Peronosporales</taxon>
        <taxon>Peronosporaceae</taxon>
        <taxon>Phytophthora</taxon>
    </lineage>
</organism>
<dbReference type="EMBL" id="JAENGZ010003517">
    <property type="protein sequence ID" value="KAG6941493.1"/>
    <property type="molecule type" value="Genomic_DNA"/>
</dbReference>
<dbReference type="AlphaFoldDB" id="A0A8T1TJI1"/>
<name>A0A8T1TJI1_9STRA</name>